<proteinExistence type="predicted"/>
<protein>
    <submittedName>
        <fullName evidence="2">Uncharacterized protein</fullName>
    </submittedName>
</protein>
<evidence type="ECO:0000313" key="2">
    <source>
        <dbReference type="EMBL" id="GAA0442644.1"/>
    </source>
</evidence>
<gene>
    <name evidence="2" type="ORF">GCM10009544_01750</name>
</gene>
<evidence type="ECO:0000256" key="1">
    <source>
        <dbReference type="SAM" id="MobiDB-lite"/>
    </source>
</evidence>
<reference evidence="2 3" key="1">
    <citation type="journal article" date="2019" name="Int. J. Syst. Evol. Microbiol.">
        <title>The Global Catalogue of Microorganisms (GCM) 10K type strain sequencing project: providing services to taxonomists for standard genome sequencing and annotation.</title>
        <authorList>
            <consortium name="The Broad Institute Genomics Platform"/>
            <consortium name="The Broad Institute Genome Sequencing Center for Infectious Disease"/>
            <person name="Wu L."/>
            <person name="Ma J."/>
        </authorList>
    </citation>
    <scope>NUCLEOTIDE SEQUENCE [LARGE SCALE GENOMIC DNA]</scope>
    <source>
        <strain evidence="2 3">JCM 10649</strain>
    </source>
</reference>
<accession>A0ABN0ZC81</accession>
<keyword evidence="3" id="KW-1185">Reference proteome</keyword>
<comment type="caution">
    <text evidence="2">The sequence shown here is derived from an EMBL/GenBank/DDBJ whole genome shotgun (WGS) entry which is preliminary data.</text>
</comment>
<sequence>MWNKKSSIGPKAPPGWKDSLGPPVRSGPLGRSVTEVAGVVSSGVEVACGEAAVDEAAAVLEPAEAVPQGAEEVVGVGKGGAGLVAAPQQWPVAFDGVEAGCAGR</sequence>
<dbReference type="Proteomes" id="UP001499895">
    <property type="component" value="Unassembled WGS sequence"/>
</dbReference>
<feature type="region of interest" description="Disordered" evidence="1">
    <location>
        <begin position="1"/>
        <end position="28"/>
    </location>
</feature>
<evidence type="ECO:0000313" key="3">
    <source>
        <dbReference type="Proteomes" id="UP001499895"/>
    </source>
</evidence>
<name>A0ABN0ZC81_9ACTN</name>
<dbReference type="EMBL" id="BAAAHB010000001">
    <property type="protein sequence ID" value="GAA0442644.1"/>
    <property type="molecule type" value="Genomic_DNA"/>
</dbReference>
<organism evidence="2 3">
    <name type="scientific">Streptomyces stramineus</name>
    <dbReference type="NCBI Taxonomy" id="173861"/>
    <lineage>
        <taxon>Bacteria</taxon>
        <taxon>Bacillati</taxon>
        <taxon>Actinomycetota</taxon>
        <taxon>Actinomycetes</taxon>
        <taxon>Kitasatosporales</taxon>
        <taxon>Streptomycetaceae</taxon>
        <taxon>Streptomyces</taxon>
    </lineage>
</organism>